<dbReference type="GO" id="GO:0005524">
    <property type="term" value="F:ATP binding"/>
    <property type="evidence" value="ECO:0007669"/>
    <property type="project" value="UniProtKB-UniRule"/>
</dbReference>
<keyword evidence="4" id="KW-0418">Kinase</keyword>
<evidence type="ECO:0000256" key="1">
    <source>
        <dbReference type="ARBA" id="ARBA00022527"/>
    </source>
</evidence>
<protein>
    <recommendedName>
        <fullName evidence="9">Protein kinase domain-containing protein</fullName>
    </recommendedName>
</protein>
<dbReference type="InterPro" id="IPR000719">
    <property type="entry name" value="Prot_kinase_dom"/>
</dbReference>
<evidence type="ECO:0000256" key="8">
    <source>
        <dbReference type="SAM" id="MobiDB-lite"/>
    </source>
</evidence>
<dbReference type="Pfam" id="PF00069">
    <property type="entry name" value="Pkinase"/>
    <property type="match status" value="1"/>
</dbReference>
<evidence type="ECO:0000256" key="4">
    <source>
        <dbReference type="ARBA" id="ARBA00022777"/>
    </source>
</evidence>
<evidence type="ECO:0000256" key="7">
    <source>
        <dbReference type="RuleBase" id="RU000304"/>
    </source>
</evidence>
<proteinExistence type="inferred from homology"/>
<keyword evidence="5 6" id="KW-0067">ATP-binding</keyword>
<reference evidence="10 11" key="1">
    <citation type="journal article" date="2015" name="Genome Biol. Evol.">
        <title>Comparative Genomics of a Bacterivorous Green Alga Reveals Evolutionary Causalities and Consequences of Phago-Mixotrophic Mode of Nutrition.</title>
        <authorList>
            <person name="Burns J.A."/>
            <person name="Paasch A."/>
            <person name="Narechania A."/>
            <person name="Kim E."/>
        </authorList>
    </citation>
    <scope>NUCLEOTIDE SEQUENCE [LARGE SCALE GENOMIC DNA]</scope>
    <source>
        <strain evidence="10 11">PLY_AMNH</strain>
    </source>
</reference>
<dbReference type="InterPro" id="IPR011009">
    <property type="entry name" value="Kinase-like_dom_sf"/>
</dbReference>
<evidence type="ECO:0000256" key="3">
    <source>
        <dbReference type="ARBA" id="ARBA00022741"/>
    </source>
</evidence>
<keyword evidence="2" id="KW-0808">Transferase</keyword>
<dbReference type="GO" id="GO:0005952">
    <property type="term" value="C:cAMP-dependent protein kinase complex"/>
    <property type="evidence" value="ECO:0007669"/>
    <property type="project" value="TreeGrafter"/>
</dbReference>
<feature type="region of interest" description="Disordered" evidence="8">
    <location>
        <begin position="1"/>
        <end position="20"/>
    </location>
</feature>
<dbReference type="Proteomes" id="UP001190700">
    <property type="component" value="Unassembled WGS sequence"/>
</dbReference>
<dbReference type="GO" id="GO:0004691">
    <property type="term" value="F:cAMP-dependent protein kinase activity"/>
    <property type="evidence" value="ECO:0007669"/>
    <property type="project" value="TreeGrafter"/>
</dbReference>
<dbReference type="PANTHER" id="PTHR24353">
    <property type="entry name" value="CYCLIC NUCLEOTIDE-DEPENDENT PROTEIN KINASE"/>
    <property type="match status" value="1"/>
</dbReference>
<dbReference type="PROSITE" id="PS00108">
    <property type="entry name" value="PROTEIN_KINASE_ST"/>
    <property type="match status" value="1"/>
</dbReference>
<evidence type="ECO:0000259" key="9">
    <source>
        <dbReference type="PROSITE" id="PS50011"/>
    </source>
</evidence>
<dbReference type="AlphaFoldDB" id="A0AAE0BWX8"/>
<organism evidence="10 11">
    <name type="scientific">Cymbomonas tetramitiformis</name>
    <dbReference type="NCBI Taxonomy" id="36881"/>
    <lineage>
        <taxon>Eukaryota</taxon>
        <taxon>Viridiplantae</taxon>
        <taxon>Chlorophyta</taxon>
        <taxon>Pyramimonadophyceae</taxon>
        <taxon>Pyramimonadales</taxon>
        <taxon>Pyramimonadaceae</taxon>
        <taxon>Cymbomonas</taxon>
    </lineage>
</organism>
<evidence type="ECO:0000313" key="11">
    <source>
        <dbReference type="Proteomes" id="UP001190700"/>
    </source>
</evidence>
<dbReference type="InterPro" id="IPR008271">
    <property type="entry name" value="Ser/Thr_kinase_AS"/>
</dbReference>
<comment type="caution">
    <text evidence="10">The sequence shown here is derived from an EMBL/GenBank/DDBJ whole genome shotgun (WGS) entry which is preliminary data.</text>
</comment>
<accession>A0AAE0BWX8</accession>
<evidence type="ECO:0000313" key="10">
    <source>
        <dbReference type="EMBL" id="KAK3243375.1"/>
    </source>
</evidence>
<dbReference type="GO" id="GO:0009653">
    <property type="term" value="P:anatomical structure morphogenesis"/>
    <property type="evidence" value="ECO:0007669"/>
    <property type="project" value="UniProtKB-ARBA"/>
</dbReference>
<name>A0AAE0BWX8_9CHLO</name>
<dbReference type="CDD" id="cd05580">
    <property type="entry name" value="STKc_PKA_like"/>
    <property type="match status" value="1"/>
</dbReference>
<dbReference type="FunFam" id="3.30.200.20:FF:000042">
    <property type="entry name" value="Aurora kinase A"/>
    <property type="match status" value="1"/>
</dbReference>
<feature type="domain" description="Protein kinase" evidence="9">
    <location>
        <begin position="45"/>
        <end position="302"/>
    </location>
</feature>
<feature type="binding site" evidence="6">
    <location>
        <position position="74"/>
    </location>
    <ligand>
        <name>ATP</name>
        <dbReference type="ChEBI" id="CHEBI:30616"/>
    </ligand>
</feature>
<gene>
    <name evidence="10" type="ORF">CYMTET_46967</name>
</gene>
<keyword evidence="11" id="KW-1185">Reference proteome</keyword>
<evidence type="ECO:0000256" key="2">
    <source>
        <dbReference type="ARBA" id="ARBA00022679"/>
    </source>
</evidence>
<dbReference type="EMBL" id="LGRX02032926">
    <property type="protein sequence ID" value="KAK3243375.1"/>
    <property type="molecule type" value="Genomic_DNA"/>
</dbReference>
<evidence type="ECO:0000256" key="6">
    <source>
        <dbReference type="PROSITE-ProRule" id="PRU10141"/>
    </source>
</evidence>
<keyword evidence="1 7" id="KW-0723">Serine/threonine-protein kinase</keyword>
<dbReference type="FunFam" id="1.10.510.10:FF:000005">
    <property type="entry name" value="cAMP-dependent protein kinase catalytic subunit alpha"/>
    <property type="match status" value="1"/>
</dbReference>
<keyword evidence="3 6" id="KW-0547">Nucleotide-binding</keyword>
<dbReference type="SMART" id="SM00220">
    <property type="entry name" value="S_TKc"/>
    <property type="match status" value="1"/>
</dbReference>
<sequence length="367" mass="41718">MLKNLYKKGDSKGSGDGAAKAKPALPEFKVEQKVMLDPCSHIDDFELKVILGTGSFGRVRLAMHKQTGRHVAIKMLSKSQILRTKQVMHIKAEKEILSVVNYPFLVNMLGFFQDDESLYFVLEYVVGGEFFTHLRSVGRFPEETAKFFAAEILLSLEYLHDQNVIYRDLKPENLLLDNEGHVKITDFGFAKKIDYRTFTLCGTPDYLAPEIILNKGHGKPVDWWALGVLIYEMLAGYPPFSTDDSNPMETYKHILHGKPDYPSPPFSRKARDLISKLLQIDLTKRYGNLINGVADIKNHPWFQGIDFNALAMKSPSCVPPIKPVVESAEDTQNFDDYSDIENLPMEHEFELSAEDQDLFKEVFGNKC</sequence>
<dbReference type="PANTHER" id="PTHR24353:SF37">
    <property type="entry name" value="CAMP-DEPENDENT PROTEIN KINASE CATALYTIC SUBUNIT PRKX"/>
    <property type="match status" value="1"/>
</dbReference>
<dbReference type="PROSITE" id="PS00107">
    <property type="entry name" value="PROTEIN_KINASE_ATP"/>
    <property type="match status" value="1"/>
</dbReference>
<dbReference type="Gene3D" id="1.10.510.10">
    <property type="entry name" value="Transferase(Phosphotransferase) domain 1"/>
    <property type="match status" value="1"/>
</dbReference>
<evidence type="ECO:0000256" key="5">
    <source>
        <dbReference type="ARBA" id="ARBA00022840"/>
    </source>
</evidence>
<dbReference type="SUPFAM" id="SSF56112">
    <property type="entry name" value="Protein kinase-like (PK-like)"/>
    <property type="match status" value="1"/>
</dbReference>
<dbReference type="Gene3D" id="3.30.200.20">
    <property type="entry name" value="Phosphorylase Kinase, domain 1"/>
    <property type="match status" value="1"/>
</dbReference>
<dbReference type="PROSITE" id="PS50011">
    <property type="entry name" value="PROTEIN_KINASE_DOM"/>
    <property type="match status" value="1"/>
</dbReference>
<comment type="similarity">
    <text evidence="7">Belongs to the protein kinase superfamily.</text>
</comment>
<dbReference type="InterPro" id="IPR017441">
    <property type="entry name" value="Protein_kinase_ATP_BS"/>
</dbReference>